<evidence type="ECO:0000259" key="10">
    <source>
        <dbReference type="Pfam" id="PF21082"/>
    </source>
</evidence>
<keyword evidence="5 8" id="KW-1133">Transmembrane helix</keyword>
<dbReference type="InterPro" id="IPR011066">
    <property type="entry name" value="MscS_channel_C_sf"/>
</dbReference>
<keyword evidence="6 8" id="KW-0472">Membrane</keyword>
<feature type="transmembrane region" description="Helical" evidence="8">
    <location>
        <begin position="211"/>
        <end position="234"/>
    </location>
</feature>
<dbReference type="InterPro" id="IPR006685">
    <property type="entry name" value="MscS_channel_2nd"/>
</dbReference>
<dbReference type="Proteomes" id="UP000264330">
    <property type="component" value="Unassembled WGS sequence"/>
</dbReference>
<dbReference type="GO" id="GO:0005886">
    <property type="term" value="C:plasma membrane"/>
    <property type="evidence" value="ECO:0007669"/>
    <property type="project" value="UniProtKB-SubCell"/>
</dbReference>
<dbReference type="SUPFAM" id="SSF82861">
    <property type="entry name" value="Mechanosensitive channel protein MscS (YggB), transmembrane region"/>
    <property type="match status" value="1"/>
</dbReference>
<dbReference type="Gene3D" id="1.10.287.1260">
    <property type="match status" value="1"/>
</dbReference>
<sequence length="604" mass="67402">MAIFAQHNDIAMISPTLKRPLAIWIFLFLSLNLPVTLIKSNYYHLNAQESKPESSSWSEDPLGRQTPRGTASGFINAVADKNYQKAEAYLNFEAVENPEDHIAIVKTLESLLNQNGYLYPYSSISSDNTGKANDGLPPSIDRVGMLSINGEEMDLTVEKIEGNERAPIWLFSKNTVKLLQEIDIRSTNTSGTIEALLPSFLKRWSYGGAVIGHWIAMLLIGILSYLIAWAVVFITDKIIKVFWKSANEEPVSNILKAIAFPVQLFLAVWLLVYASNQLGISIVVRQKFSWLPVICSIIALSLILWRVTQFLTDFSQKKMNLRGNVSGVSVILFLNRAAKIAIVVFGIIAILDAVGVDVTTGLAALGIGGIALALGAQKTVENFVGSVTVIADQPVRVGDFCKVGNTIGTIENIGMRSTRIRTLNRTIVTIPNGQFSSSEIENYAHRDRFRFYHVFELRYETTPDQIRYLLVELRKILYAHPKVNPDPARVRFTTLAAHSINIEIFAFIMVPEYNDFLEVQEDILLRMMDVVETSGSGFAFPSQTVYLSRDKGLSKEKSEEAAKTVEDWKIKNDLQIPKFTSEKIEELKDSLTYPPAGTSHTPDN</sequence>
<proteinExistence type="inferred from homology"/>
<dbReference type="InterPro" id="IPR049142">
    <property type="entry name" value="MS_channel_1st"/>
</dbReference>
<organism evidence="12 13">
    <name type="scientific">Zunongwangia profunda</name>
    <dbReference type="NCBI Taxonomy" id="398743"/>
    <lineage>
        <taxon>Bacteria</taxon>
        <taxon>Pseudomonadati</taxon>
        <taxon>Bacteroidota</taxon>
        <taxon>Flavobacteriia</taxon>
        <taxon>Flavobacteriales</taxon>
        <taxon>Flavobacteriaceae</taxon>
        <taxon>Zunongwangia</taxon>
    </lineage>
</organism>
<evidence type="ECO:0000259" key="9">
    <source>
        <dbReference type="Pfam" id="PF00924"/>
    </source>
</evidence>
<comment type="similarity">
    <text evidence="2">Belongs to the MscS (TC 1.A.23) family.</text>
</comment>
<feature type="transmembrane region" description="Helical" evidence="8">
    <location>
        <begin position="254"/>
        <end position="276"/>
    </location>
</feature>
<feature type="transmembrane region" description="Helical" evidence="8">
    <location>
        <begin position="358"/>
        <end position="376"/>
    </location>
</feature>
<feature type="transmembrane region" description="Helical" evidence="8">
    <location>
        <begin position="288"/>
        <end position="307"/>
    </location>
</feature>
<dbReference type="GO" id="GO:0008381">
    <property type="term" value="F:mechanosensitive monoatomic ion channel activity"/>
    <property type="evidence" value="ECO:0007669"/>
    <property type="project" value="UniProtKB-ARBA"/>
</dbReference>
<gene>
    <name evidence="12" type="ORF">DGQ38_16215</name>
</gene>
<dbReference type="SUPFAM" id="SSF82689">
    <property type="entry name" value="Mechanosensitive channel protein MscS (YggB), C-terminal domain"/>
    <property type="match status" value="1"/>
</dbReference>
<accession>A0A3D5J3D5</accession>
<evidence type="ECO:0000256" key="6">
    <source>
        <dbReference type="ARBA" id="ARBA00023136"/>
    </source>
</evidence>
<dbReference type="Gene3D" id="3.30.70.100">
    <property type="match status" value="1"/>
</dbReference>
<dbReference type="AlphaFoldDB" id="A0A3D5J3D5"/>
<feature type="domain" description="Mechanosensitive ion channel MscS" evidence="9">
    <location>
        <begin position="379"/>
        <end position="444"/>
    </location>
</feature>
<dbReference type="InterPro" id="IPR049278">
    <property type="entry name" value="MS_channel_C"/>
</dbReference>
<feature type="transmembrane region" description="Helical" evidence="8">
    <location>
        <begin position="327"/>
        <end position="351"/>
    </location>
</feature>
<evidence type="ECO:0000256" key="2">
    <source>
        <dbReference type="ARBA" id="ARBA00008017"/>
    </source>
</evidence>
<protein>
    <submittedName>
        <fullName evidence="12">Mechanosensitive ion channel protein MscS</fullName>
    </submittedName>
</protein>
<evidence type="ECO:0000256" key="4">
    <source>
        <dbReference type="ARBA" id="ARBA00022692"/>
    </source>
</evidence>
<evidence type="ECO:0000313" key="13">
    <source>
        <dbReference type="Proteomes" id="UP000264330"/>
    </source>
</evidence>
<dbReference type="EMBL" id="DPMF01000374">
    <property type="protein sequence ID" value="HCV82585.1"/>
    <property type="molecule type" value="Genomic_DNA"/>
</dbReference>
<feature type="transmembrane region" description="Helical" evidence="8">
    <location>
        <begin position="21"/>
        <end position="38"/>
    </location>
</feature>
<evidence type="ECO:0000256" key="3">
    <source>
        <dbReference type="ARBA" id="ARBA00022475"/>
    </source>
</evidence>
<keyword evidence="4 8" id="KW-0812">Transmembrane</keyword>
<feature type="region of interest" description="Disordered" evidence="7">
    <location>
        <begin position="50"/>
        <end position="69"/>
    </location>
</feature>
<evidence type="ECO:0000259" key="11">
    <source>
        <dbReference type="Pfam" id="PF21088"/>
    </source>
</evidence>
<keyword evidence="3" id="KW-1003">Cell membrane</keyword>
<reference evidence="12 13" key="1">
    <citation type="journal article" date="2018" name="Nat. Biotechnol.">
        <title>A standardized bacterial taxonomy based on genome phylogeny substantially revises the tree of life.</title>
        <authorList>
            <person name="Parks D.H."/>
            <person name="Chuvochina M."/>
            <person name="Waite D.W."/>
            <person name="Rinke C."/>
            <person name="Skarshewski A."/>
            <person name="Chaumeil P.A."/>
            <person name="Hugenholtz P."/>
        </authorList>
    </citation>
    <scope>NUCLEOTIDE SEQUENCE [LARGE SCALE GENOMIC DNA]</scope>
    <source>
        <strain evidence="12">UBA9359</strain>
    </source>
</reference>
<dbReference type="PANTHER" id="PTHR43634">
    <property type="entry name" value="OW CONDUCTANCE MECHANOSENSITIVE CHANNEL"/>
    <property type="match status" value="1"/>
</dbReference>
<comment type="subcellular location">
    <subcellularLocation>
        <location evidence="1">Cell membrane</location>
        <topology evidence="1">Multi-pass membrane protein</topology>
    </subcellularLocation>
</comment>
<evidence type="ECO:0000256" key="7">
    <source>
        <dbReference type="SAM" id="MobiDB-lite"/>
    </source>
</evidence>
<feature type="domain" description="Mechanosensitive ion channel MscS C-terminal" evidence="10">
    <location>
        <begin position="455"/>
        <end position="535"/>
    </location>
</feature>
<evidence type="ECO:0000256" key="8">
    <source>
        <dbReference type="SAM" id="Phobius"/>
    </source>
</evidence>
<evidence type="ECO:0000256" key="1">
    <source>
        <dbReference type="ARBA" id="ARBA00004651"/>
    </source>
</evidence>
<name>A0A3D5J3D5_9FLAO</name>
<dbReference type="InterPro" id="IPR011014">
    <property type="entry name" value="MscS_channel_TM-2"/>
</dbReference>
<dbReference type="SUPFAM" id="SSF50182">
    <property type="entry name" value="Sm-like ribonucleoproteins"/>
    <property type="match status" value="1"/>
</dbReference>
<dbReference type="InterPro" id="IPR045042">
    <property type="entry name" value="YnaI-like"/>
</dbReference>
<feature type="domain" description="Mechanosensitive ion channel transmembrane helices 2/3" evidence="11">
    <location>
        <begin position="339"/>
        <end position="377"/>
    </location>
</feature>
<dbReference type="Gene3D" id="2.30.30.60">
    <property type="match status" value="1"/>
</dbReference>
<evidence type="ECO:0000256" key="5">
    <source>
        <dbReference type="ARBA" id="ARBA00022989"/>
    </source>
</evidence>
<comment type="caution">
    <text evidence="12">The sequence shown here is derived from an EMBL/GenBank/DDBJ whole genome shotgun (WGS) entry which is preliminary data.</text>
</comment>
<dbReference type="InterPro" id="IPR023408">
    <property type="entry name" value="MscS_beta-dom_sf"/>
</dbReference>
<dbReference type="Pfam" id="PF21088">
    <property type="entry name" value="MS_channel_1st"/>
    <property type="match status" value="1"/>
</dbReference>
<dbReference type="Pfam" id="PF00924">
    <property type="entry name" value="MS_channel_2nd"/>
    <property type="match status" value="1"/>
</dbReference>
<dbReference type="InterPro" id="IPR010920">
    <property type="entry name" value="LSM_dom_sf"/>
</dbReference>
<evidence type="ECO:0000313" key="12">
    <source>
        <dbReference type="EMBL" id="HCV82585.1"/>
    </source>
</evidence>
<dbReference type="PANTHER" id="PTHR43634:SF2">
    <property type="entry name" value="LOW CONDUCTANCE MECHANOSENSITIVE CHANNEL YNAI"/>
    <property type="match status" value="1"/>
</dbReference>
<dbReference type="Pfam" id="PF21082">
    <property type="entry name" value="MS_channel_3rd"/>
    <property type="match status" value="1"/>
</dbReference>